<dbReference type="SMART" id="SM00293">
    <property type="entry name" value="PWWP"/>
    <property type="match status" value="1"/>
</dbReference>
<feature type="compositionally biased region" description="Polar residues" evidence="1">
    <location>
        <begin position="349"/>
        <end position="372"/>
    </location>
</feature>
<dbReference type="SUPFAM" id="SSF63748">
    <property type="entry name" value="Tudor/PWWP/MBT"/>
    <property type="match status" value="1"/>
</dbReference>
<dbReference type="EMBL" id="KN834788">
    <property type="protein sequence ID" value="KIK57909.1"/>
    <property type="molecule type" value="Genomic_DNA"/>
</dbReference>
<dbReference type="Pfam" id="PF00855">
    <property type="entry name" value="PWWP"/>
    <property type="match status" value="1"/>
</dbReference>
<dbReference type="Gene3D" id="2.30.30.140">
    <property type="match status" value="1"/>
</dbReference>
<feature type="domain" description="PWWP" evidence="2">
    <location>
        <begin position="18"/>
        <end position="86"/>
    </location>
</feature>
<dbReference type="CDD" id="cd05840">
    <property type="entry name" value="PWWP_ScIOC4-like"/>
    <property type="match status" value="1"/>
</dbReference>
<evidence type="ECO:0000256" key="1">
    <source>
        <dbReference type="SAM" id="MobiDB-lite"/>
    </source>
</evidence>
<keyword evidence="4" id="KW-1185">Reference proteome</keyword>
<protein>
    <recommendedName>
        <fullName evidence="2">PWWP domain-containing protein</fullName>
    </recommendedName>
</protein>
<feature type="compositionally biased region" description="Basic and acidic residues" evidence="1">
    <location>
        <begin position="392"/>
        <end position="406"/>
    </location>
</feature>
<evidence type="ECO:0000313" key="3">
    <source>
        <dbReference type="EMBL" id="KIK57909.1"/>
    </source>
</evidence>
<feature type="compositionally biased region" description="Low complexity" evidence="1">
    <location>
        <begin position="206"/>
        <end position="217"/>
    </location>
</feature>
<dbReference type="OrthoDB" id="62853at2759"/>
<feature type="region of interest" description="Disordered" evidence="1">
    <location>
        <begin position="327"/>
        <end position="372"/>
    </location>
</feature>
<evidence type="ECO:0000313" key="4">
    <source>
        <dbReference type="Proteomes" id="UP000053593"/>
    </source>
</evidence>
<dbReference type="AlphaFoldDB" id="A0A0D0C5V0"/>
<dbReference type="PROSITE" id="PS50812">
    <property type="entry name" value="PWWP"/>
    <property type="match status" value="1"/>
</dbReference>
<reference evidence="3 4" key="1">
    <citation type="submission" date="2014-04" db="EMBL/GenBank/DDBJ databases">
        <title>Evolutionary Origins and Diversification of the Mycorrhizal Mutualists.</title>
        <authorList>
            <consortium name="DOE Joint Genome Institute"/>
            <consortium name="Mycorrhizal Genomics Consortium"/>
            <person name="Kohler A."/>
            <person name="Kuo A."/>
            <person name="Nagy L.G."/>
            <person name="Floudas D."/>
            <person name="Copeland A."/>
            <person name="Barry K.W."/>
            <person name="Cichocki N."/>
            <person name="Veneault-Fourrey C."/>
            <person name="LaButti K."/>
            <person name="Lindquist E.A."/>
            <person name="Lipzen A."/>
            <person name="Lundell T."/>
            <person name="Morin E."/>
            <person name="Murat C."/>
            <person name="Riley R."/>
            <person name="Ohm R."/>
            <person name="Sun H."/>
            <person name="Tunlid A."/>
            <person name="Henrissat B."/>
            <person name="Grigoriev I.V."/>
            <person name="Hibbett D.S."/>
            <person name="Martin F."/>
        </authorList>
    </citation>
    <scope>NUCLEOTIDE SEQUENCE [LARGE SCALE GENOMIC DNA]</scope>
    <source>
        <strain evidence="3 4">FD-317 M1</strain>
    </source>
</reference>
<dbReference type="HOGENOM" id="CLU_043161_0_0_1"/>
<dbReference type="InterPro" id="IPR000313">
    <property type="entry name" value="PWWP_dom"/>
</dbReference>
<organism evidence="3 4">
    <name type="scientific">Collybiopsis luxurians FD-317 M1</name>
    <dbReference type="NCBI Taxonomy" id="944289"/>
    <lineage>
        <taxon>Eukaryota</taxon>
        <taxon>Fungi</taxon>
        <taxon>Dikarya</taxon>
        <taxon>Basidiomycota</taxon>
        <taxon>Agaricomycotina</taxon>
        <taxon>Agaricomycetes</taxon>
        <taxon>Agaricomycetidae</taxon>
        <taxon>Agaricales</taxon>
        <taxon>Marasmiineae</taxon>
        <taxon>Omphalotaceae</taxon>
        <taxon>Collybiopsis</taxon>
        <taxon>Collybiopsis luxurians</taxon>
    </lineage>
</organism>
<accession>A0A0D0C5V0</accession>
<sequence length="406" mass="43903">MSKKGPKSSKAEVQSYEIGDTVLGKIRGYPPWPGRIVDPENLPEHVTKERPVNRKTLSYCIQFFPAGDYSWIPAKDISRLKPHEVETYISDPGKRNGELLEGYKIARDPGQWIRDLEDAAAIDAEAEADEEDQLEDEGEIRPGGKKKKAPAASTTKKRKRESEPGTKPNKASASTSKGKGSKPRKSKAAVESEDDEAGEPAKEEAAPATKKAKTAASAKDEPADDDELAKDPEATKVREWRHRLQKIFLSSKSVTPKPEEMPDMDALFTQIERYDKINIAYLSFSKIGKVMRHITALPDEKVPLDSDYKFRDRARVLVEQWQQIINASRGDGNSSGGGGGKNAAPGSSPTGANGLTSKTSPNGAGSGSANETVNGIADAINTSIASGPIEINGHHGDEHGHVNGSE</sequence>
<feature type="compositionally biased region" description="Basic residues" evidence="1">
    <location>
        <begin position="143"/>
        <end position="159"/>
    </location>
</feature>
<feature type="compositionally biased region" description="Acidic residues" evidence="1">
    <location>
        <begin position="126"/>
        <end position="138"/>
    </location>
</feature>
<proteinExistence type="predicted"/>
<gene>
    <name evidence="3" type="ORF">GYMLUDRAFT_75195</name>
</gene>
<feature type="region of interest" description="Disordered" evidence="1">
    <location>
        <begin position="387"/>
        <end position="406"/>
    </location>
</feature>
<feature type="region of interest" description="Disordered" evidence="1">
    <location>
        <begin position="126"/>
        <end position="236"/>
    </location>
</feature>
<name>A0A0D0C5V0_9AGAR</name>
<evidence type="ECO:0000259" key="2">
    <source>
        <dbReference type="PROSITE" id="PS50812"/>
    </source>
</evidence>
<dbReference type="Proteomes" id="UP000053593">
    <property type="component" value="Unassembled WGS sequence"/>
</dbReference>
<dbReference type="InterPro" id="IPR035503">
    <property type="entry name" value="IOC4-like_PWWP"/>
</dbReference>